<comment type="caution">
    <text evidence="2">Lacks conserved residue(s) required for the propagation of feature annotation.</text>
</comment>
<accession>A0AAE0FQT4</accession>
<keyword evidence="1 2" id="KW-1015">Disulfide bond</keyword>
<feature type="signal peptide" evidence="3">
    <location>
        <begin position="1"/>
        <end position="32"/>
    </location>
</feature>
<feature type="disulfide bond" evidence="2">
    <location>
        <begin position="80"/>
        <end position="90"/>
    </location>
</feature>
<keyword evidence="6" id="KW-1185">Reference proteome</keyword>
<feature type="chain" id="PRO_5041960206" description="EGF-like domain-containing protein" evidence="3">
    <location>
        <begin position="33"/>
        <end position="275"/>
    </location>
</feature>
<evidence type="ECO:0000256" key="1">
    <source>
        <dbReference type="ARBA" id="ARBA00023157"/>
    </source>
</evidence>
<feature type="non-terminal residue" evidence="5">
    <location>
        <position position="275"/>
    </location>
</feature>
<gene>
    <name evidence="5" type="ORF">CYMTET_27275</name>
</gene>
<dbReference type="PROSITE" id="PS00022">
    <property type="entry name" value="EGF_1"/>
    <property type="match status" value="2"/>
</dbReference>
<dbReference type="Pfam" id="PF07974">
    <property type="entry name" value="EGF_2"/>
    <property type="match status" value="1"/>
</dbReference>
<protein>
    <recommendedName>
        <fullName evidence="4">EGF-like domain-containing protein</fullName>
    </recommendedName>
</protein>
<evidence type="ECO:0000313" key="5">
    <source>
        <dbReference type="EMBL" id="KAK3263955.1"/>
    </source>
</evidence>
<proteinExistence type="predicted"/>
<dbReference type="InterPro" id="IPR013111">
    <property type="entry name" value="EGF_extracell"/>
</dbReference>
<feature type="disulfide bond" evidence="2">
    <location>
        <begin position="99"/>
        <end position="108"/>
    </location>
</feature>
<sequence>MAGNVPKSPLVVILARNVSLALMLSLCGLTNGSELVETAKRHNHAHRSKTRQAIFNVLEVTENRAPWIRQVPAEDSSEGCHPLCNIHGTCNEELGRCDCPSNRSGVDCSVHLHQACEAQPGYVTPCHAEYGGVPTCECAFQCDKHGHVKGLLPSCLARVEDLDPNQQGKALNVTLHHLNGDRVEVAFKRSSPPLFEATLGAVRPNVFKQKQLLALERCPESCNFAGVCLLDLLAHNTLLGKPRCHCHEDRSGPSCKNVVPSFCMNQCSGRGHCDR</sequence>
<evidence type="ECO:0000256" key="3">
    <source>
        <dbReference type="SAM" id="SignalP"/>
    </source>
</evidence>
<name>A0AAE0FQT4_9CHLO</name>
<dbReference type="EMBL" id="LGRX02014911">
    <property type="protein sequence ID" value="KAK3263955.1"/>
    <property type="molecule type" value="Genomic_DNA"/>
</dbReference>
<keyword evidence="2" id="KW-0245">EGF-like domain</keyword>
<dbReference type="PROSITE" id="PS50026">
    <property type="entry name" value="EGF_3"/>
    <property type="match status" value="1"/>
</dbReference>
<reference evidence="5 6" key="1">
    <citation type="journal article" date="2015" name="Genome Biol. Evol.">
        <title>Comparative Genomics of a Bacterivorous Green Alga Reveals Evolutionary Causalities and Consequences of Phago-Mixotrophic Mode of Nutrition.</title>
        <authorList>
            <person name="Burns J.A."/>
            <person name="Paasch A."/>
            <person name="Narechania A."/>
            <person name="Kim E."/>
        </authorList>
    </citation>
    <scope>NUCLEOTIDE SEQUENCE [LARGE SCALE GENOMIC DNA]</scope>
    <source>
        <strain evidence="5 6">PLY_AMNH</strain>
    </source>
</reference>
<feature type="domain" description="EGF-like" evidence="4">
    <location>
        <begin position="76"/>
        <end position="109"/>
    </location>
</feature>
<evidence type="ECO:0000256" key="2">
    <source>
        <dbReference type="PROSITE-ProRule" id="PRU00076"/>
    </source>
</evidence>
<dbReference type="AlphaFoldDB" id="A0AAE0FQT4"/>
<evidence type="ECO:0000313" key="6">
    <source>
        <dbReference type="Proteomes" id="UP001190700"/>
    </source>
</evidence>
<dbReference type="Proteomes" id="UP001190700">
    <property type="component" value="Unassembled WGS sequence"/>
</dbReference>
<comment type="caution">
    <text evidence="5">The sequence shown here is derived from an EMBL/GenBank/DDBJ whole genome shotgun (WGS) entry which is preliminary data.</text>
</comment>
<keyword evidence="3" id="KW-0732">Signal</keyword>
<dbReference type="InterPro" id="IPR000742">
    <property type="entry name" value="EGF"/>
</dbReference>
<evidence type="ECO:0000259" key="4">
    <source>
        <dbReference type="PROSITE" id="PS50026"/>
    </source>
</evidence>
<organism evidence="5 6">
    <name type="scientific">Cymbomonas tetramitiformis</name>
    <dbReference type="NCBI Taxonomy" id="36881"/>
    <lineage>
        <taxon>Eukaryota</taxon>
        <taxon>Viridiplantae</taxon>
        <taxon>Chlorophyta</taxon>
        <taxon>Pyramimonadophyceae</taxon>
        <taxon>Pyramimonadales</taxon>
        <taxon>Pyramimonadaceae</taxon>
        <taxon>Cymbomonas</taxon>
    </lineage>
</organism>